<organism evidence="12">
    <name type="scientific">uncultured marine thaumarchaeote KM3_53_E01</name>
    <dbReference type="NCBI Taxonomy" id="1456183"/>
    <lineage>
        <taxon>Archaea</taxon>
        <taxon>Nitrososphaerota</taxon>
        <taxon>environmental samples</taxon>
    </lineage>
</organism>
<feature type="domain" description="Peptidase S8/S53" evidence="10">
    <location>
        <begin position="30"/>
        <end position="412"/>
    </location>
</feature>
<feature type="active site" description="Charge relay system" evidence="7">
    <location>
        <position position="78"/>
    </location>
</feature>
<dbReference type="InterPro" id="IPR036852">
    <property type="entry name" value="Peptidase_S8/S53_dom_sf"/>
</dbReference>
<evidence type="ECO:0000259" key="10">
    <source>
        <dbReference type="Pfam" id="PF00082"/>
    </source>
</evidence>
<proteinExistence type="inferred from homology"/>
<dbReference type="PROSITE" id="PS51892">
    <property type="entry name" value="SUBTILASE"/>
    <property type="match status" value="1"/>
</dbReference>
<keyword evidence="5 8" id="KW-0378">Hydrolase</keyword>
<dbReference type="PRINTS" id="PR00723">
    <property type="entry name" value="SUBTILISIN"/>
</dbReference>
<gene>
    <name evidence="12" type="primary">vpr</name>
</gene>
<evidence type="ECO:0000256" key="7">
    <source>
        <dbReference type="PIRSR" id="PIRSR615500-1"/>
    </source>
</evidence>
<keyword evidence="9" id="KW-1133">Transmembrane helix</keyword>
<keyword evidence="4" id="KW-0732">Signal</keyword>
<dbReference type="PROSITE" id="PS00136">
    <property type="entry name" value="SUBTILASE_ASP"/>
    <property type="match status" value="1"/>
</dbReference>
<keyword evidence="2" id="KW-0964">Secreted</keyword>
<dbReference type="InterPro" id="IPR023827">
    <property type="entry name" value="Peptidase_S8_Asp-AS"/>
</dbReference>
<dbReference type="SUPFAM" id="SSF52025">
    <property type="entry name" value="PA domain"/>
    <property type="match status" value="1"/>
</dbReference>
<dbReference type="InterPro" id="IPR046450">
    <property type="entry name" value="PA_dom_sf"/>
</dbReference>
<dbReference type="InterPro" id="IPR023828">
    <property type="entry name" value="Peptidase_S8_Ser-AS"/>
</dbReference>
<evidence type="ECO:0000256" key="3">
    <source>
        <dbReference type="ARBA" id="ARBA00022670"/>
    </source>
</evidence>
<feature type="active site" description="Charge relay system" evidence="7">
    <location>
        <position position="379"/>
    </location>
</feature>
<dbReference type="InterPro" id="IPR000209">
    <property type="entry name" value="Peptidase_S8/S53_dom"/>
</dbReference>
<keyword evidence="9" id="KW-0472">Membrane</keyword>
<dbReference type="Gene3D" id="3.50.30.30">
    <property type="match status" value="1"/>
</dbReference>
<reference evidence="12" key="1">
    <citation type="journal article" date="2014" name="Genome Biol. Evol.">
        <title>Pangenome evidence for extensive interdomain horizontal transfer affecting lineage core and shell genes in uncultured planktonic thaumarchaeota and euryarchaeota.</title>
        <authorList>
            <person name="Deschamps P."/>
            <person name="Zivanovic Y."/>
            <person name="Moreira D."/>
            <person name="Rodriguez-Valera F."/>
            <person name="Lopez-Garcia P."/>
        </authorList>
    </citation>
    <scope>NUCLEOTIDE SEQUENCE</scope>
</reference>
<evidence type="ECO:0000256" key="6">
    <source>
        <dbReference type="ARBA" id="ARBA00022825"/>
    </source>
</evidence>
<keyword evidence="3 8" id="KW-0645">Protease</keyword>
<dbReference type="InterPro" id="IPR015500">
    <property type="entry name" value="Peptidase_S8_subtilisin-rel"/>
</dbReference>
<dbReference type="PANTHER" id="PTHR43399">
    <property type="entry name" value="SUBTILISIN-RELATED"/>
    <property type="match status" value="1"/>
</dbReference>
<dbReference type="InterPro" id="IPR003137">
    <property type="entry name" value="PA_domain"/>
</dbReference>
<protein>
    <submittedName>
        <fullName evidence="12">Peptidase S8 and S53 subtilisin kexin sedolisin (Vpr)</fullName>
    </submittedName>
</protein>
<accession>A0A075HB59</accession>
<feature type="transmembrane region" description="Helical" evidence="9">
    <location>
        <begin position="641"/>
        <end position="659"/>
    </location>
</feature>
<name>A0A075HB59_9ARCH</name>
<feature type="domain" description="PA" evidence="11">
    <location>
        <begin position="225"/>
        <end position="314"/>
    </location>
</feature>
<dbReference type="CDD" id="cd07474">
    <property type="entry name" value="Peptidases_S8_subtilisin_Vpr-like"/>
    <property type="match status" value="1"/>
</dbReference>
<evidence type="ECO:0000256" key="5">
    <source>
        <dbReference type="ARBA" id="ARBA00022801"/>
    </source>
</evidence>
<dbReference type="PROSITE" id="PS00138">
    <property type="entry name" value="SUBTILASE_SER"/>
    <property type="match status" value="1"/>
</dbReference>
<dbReference type="AlphaFoldDB" id="A0A075HB59"/>
<keyword evidence="6 8" id="KW-0720">Serine protease</keyword>
<dbReference type="GO" id="GO:0004252">
    <property type="term" value="F:serine-type endopeptidase activity"/>
    <property type="evidence" value="ECO:0007669"/>
    <property type="project" value="InterPro"/>
</dbReference>
<evidence type="ECO:0000313" key="12">
    <source>
        <dbReference type="EMBL" id="AIF11722.1"/>
    </source>
</evidence>
<comment type="similarity">
    <text evidence="1 8">Belongs to the peptidase S8 family.</text>
</comment>
<dbReference type="PANTHER" id="PTHR43399:SF4">
    <property type="entry name" value="CELL WALL-ASSOCIATED PROTEASE"/>
    <property type="match status" value="1"/>
</dbReference>
<dbReference type="InterPro" id="IPR051048">
    <property type="entry name" value="Peptidase_S8/S53_subtilisin"/>
</dbReference>
<feature type="active site" description="Charge relay system" evidence="7">
    <location>
        <position position="39"/>
    </location>
</feature>
<evidence type="ECO:0000256" key="1">
    <source>
        <dbReference type="ARBA" id="ARBA00011073"/>
    </source>
</evidence>
<dbReference type="InterPro" id="IPR034213">
    <property type="entry name" value="S8_Vpr-like"/>
</dbReference>
<dbReference type="GO" id="GO:0006508">
    <property type="term" value="P:proteolysis"/>
    <property type="evidence" value="ECO:0007669"/>
    <property type="project" value="UniProtKB-KW"/>
</dbReference>
<keyword evidence="9" id="KW-0812">Transmembrane</keyword>
<evidence type="ECO:0000256" key="9">
    <source>
        <dbReference type="SAM" id="Phobius"/>
    </source>
</evidence>
<dbReference type="EMBL" id="KF900925">
    <property type="protein sequence ID" value="AIF11722.1"/>
    <property type="molecule type" value="Genomic_DNA"/>
</dbReference>
<evidence type="ECO:0000256" key="4">
    <source>
        <dbReference type="ARBA" id="ARBA00022729"/>
    </source>
</evidence>
<sequence length="664" mass="72473">MPKILIGFLILLIFNPIFVPQISSNPNITGNGVTIAIIDTGIDYNHPDLGGGFGDGKTVIGGYDFIDNDSDPMDELGHGTHIAGIITKIAPDSKLLAYRVVDYNGLVKSSDVIRAMDLAVSDGADIINLSLGSMAESNELRKSIKEITRSGIIVVTAVGNSGPIFGSIGDPAKYEDVISVGSQYTEDVNSTLAIISIDIIEEEIIGLPMIDSVPLTNDLNAELIFVNYARDKDLDGVDLSGKIAVAKRRGEEPNEIVYFSQKESNVAKKGAAGLVIINTMPGIIKGRLLHPGMAIDYKPSIPTMIITQEDGEKILDSLNKSSVPITLSFRNTNLTNFVSLFSSRGPVSSFYSKPDLVSFGENVNSTWINNSYRFQNGTSFSAPQVTATAALLLELHGELSKNQLLGIVGPSATPLTNSYNLYLPSTLQGSGSLNINNALQSPLSIHESQLSFNLANQQSSNVQFLTIESLVSDSQEISINHDLQNQDNTINLNSSKFVLNGNDFIVIELSNELINSIQESYVDEFRLLIRTNHSNTVFTIPISTFFNSLSLDIEETSNSHIVNIFGIDTYDEALLRIYNTNTAEIDEQLFSFDEEIILQLSPGTYWINVIVSSNNDFEFGGIEYEVTSGNNLTSTTSDSSIWLYSIIPILAILILMYYIRKLLL</sequence>
<evidence type="ECO:0000259" key="11">
    <source>
        <dbReference type="Pfam" id="PF02225"/>
    </source>
</evidence>
<dbReference type="Pfam" id="PF00082">
    <property type="entry name" value="Peptidase_S8"/>
    <property type="match status" value="1"/>
</dbReference>
<evidence type="ECO:0000256" key="8">
    <source>
        <dbReference type="RuleBase" id="RU003355"/>
    </source>
</evidence>
<dbReference type="Gene3D" id="3.40.50.200">
    <property type="entry name" value="Peptidase S8/S53 domain"/>
    <property type="match status" value="1"/>
</dbReference>
<dbReference type="Pfam" id="PF02225">
    <property type="entry name" value="PA"/>
    <property type="match status" value="1"/>
</dbReference>
<evidence type="ECO:0000256" key="2">
    <source>
        <dbReference type="ARBA" id="ARBA00022525"/>
    </source>
</evidence>
<dbReference type="SUPFAM" id="SSF52743">
    <property type="entry name" value="Subtilisin-like"/>
    <property type="match status" value="1"/>
</dbReference>